<keyword evidence="3" id="KW-1185">Reference proteome</keyword>
<proteinExistence type="predicted"/>
<dbReference type="AlphaFoldDB" id="G0MA49"/>
<feature type="compositionally biased region" description="Basic and acidic residues" evidence="1">
    <location>
        <begin position="305"/>
        <end position="314"/>
    </location>
</feature>
<dbReference type="InParanoid" id="G0MA49"/>
<accession>G0MA49</accession>
<evidence type="ECO:0000256" key="1">
    <source>
        <dbReference type="SAM" id="MobiDB-lite"/>
    </source>
</evidence>
<reference evidence="3" key="1">
    <citation type="submission" date="2011-07" db="EMBL/GenBank/DDBJ databases">
        <authorList>
            <consortium name="Caenorhabditis brenneri Sequencing and Analysis Consortium"/>
            <person name="Wilson R.K."/>
        </authorList>
    </citation>
    <scope>NUCLEOTIDE SEQUENCE [LARGE SCALE GENOMIC DNA]</scope>
    <source>
        <strain evidence="3">PB2801</strain>
    </source>
</reference>
<sequence length="395" mass="45568">MNSQNELNQKLLMFTVVRLCHVFNTVLNNTNISDAVLSSLRGYSSNFSDFHEALQLFFDTFCRELEGLGDLKLMTENLKAENKFNVTIQFNYSALRGGGFSTNDYDPYPGSVSPDLRDRNKRIMISEDGEQKWQPETKKRRFEEFSEVNVEEVQELMSNFEIDEGDIVEKDYIVKFPTDEPTYVADKNSTLVNIDEHNAEPVDAENLSVEAPMLHDAEMAEETVMNQAISGKDDISIALKKFSFEEVQHLMSNIDLDGDTCEDNVVTTVDESILVHEENLFLIVDDNQDLKPRAEEVLISHDPEMDMEHTRSDGLTENTGVNKLEEPTSRPDPNYNDQFSSIDDEMERDFQQKLAEQNRLYEEKLANIRKKRIEKNEAALMEIRAIEERIRRARH</sequence>
<evidence type="ECO:0000313" key="3">
    <source>
        <dbReference type="Proteomes" id="UP000008068"/>
    </source>
</evidence>
<dbReference type="EMBL" id="GL379787">
    <property type="protein sequence ID" value="EGT30910.1"/>
    <property type="molecule type" value="Genomic_DNA"/>
</dbReference>
<dbReference type="Proteomes" id="UP000008068">
    <property type="component" value="Unassembled WGS sequence"/>
</dbReference>
<feature type="region of interest" description="Disordered" evidence="1">
    <location>
        <begin position="305"/>
        <end position="340"/>
    </location>
</feature>
<protein>
    <submittedName>
        <fullName evidence="2">Uncharacterized protein</fullName>
    </submittedName>
</protein>
<evidence type="ECO:0000313" key="2">
    <source>
        <dbReference type="EMBL" id="EGT30910.1"/>
    </source>
</evidence>
<gene>
    <name evidence="2" type="ORF">CAEBREN_11399</name>
</gene>
<name>G0MA49_CAEBE</name>
<organism evidence="3">
    <name type="scientific">Caenorhabditis brenneri</name>
    <name type="common">Nematode worm</name>
    <dbReference type="NCBI Taxonomy" id="135651"/>
    <lineage>
        <taxon>Eukaryota</taxon>
        <taxon>Metazoa</taxon>
        <taxon>Ecdysozoa</taxon>
        <taxon>Nematoda</taxon>
        <taxon>Chromadorea</taxon>
        <taxon>Rhabditida</taxon>
        <taxon>Rhabditina</taxon>
        <taxon>Rhabditomorpha</taxon>
        <taxon>Rhabditoidea</taxon>
        <taxon>Rhabditidae</taxon>
        <taxon>Peloderinae</taxon>
        <taxon>Caenorhabditis</taxon>
    </lineage>
</organism>
<dbReference type="HOGENOM" id="CLU_698737_0_0_1"/>